<organism evidence="4 5">
    <name type="scientific">Jiangella aurantiaca</name>
    <dbReference type="NCBI Taxonomy" id="2530373"/>
    <lineage>
        <taxon>Bacteria</taxon>
        <taxon>Bacillati</taxon>
        <taxon>Actinomycetota</taxon>
        <taxon>Actinomycetes</taxon>
        <taxon>Jiangellales</taxon>
        <taxon>Jiangellaceae</taxon>
        <taxon>Jiangella</taxon>
    </lineage>
</organism>
<dbReference type="Pfam" id="PF01471">
    <property type="entry name" value="PG_binding_1"/>
    <property type="match status" value="1"/>
</dbReference>
<feature type="transmembrane region" description="Helical" evidence="2">
    <location>
        <begin position="25"/>
        <end position="45"/>
    </location>
</feature>
<evidence type="ECO:0000256" key="2">
    <source>
        <dbReference type="SAM" id="Phobius"/>
    </source>
</evidence>
<dbReference type="InterPro" id="IPR036366">
    <property type="entry name" value="PGBDSf"/>
</dbReference>
<dbReference type="SUPFAM" id="SSF47090">
    <property type="entry name" value="PGBD-like"/>
    <property type="match status" value="1"/>
</dbReference>
<evidence type="ECO:0000256" key="1">
    <source>
        <dbReference type="SAM" id="MobiDB-lite"/>
    </source>
</evidence>
<accession>A0A4R4ZYX2</accession>
<evidence type="ECO:0000313" key="4">
    <source>
        <dbReference type="EMBL" id="TDD63870.1"/>
    </source>
</evidence>
<evidence type="ECO:0000259" key="3">
    <source>
        <dbReference type="Pfam" id="PF01471"/>
    </source>
</evidence>
<keyword evidence="2" id="KW-1133">Transmembrane helix</keyword>
<gene>
    <name evidence="4" type="ORF">E1262_29805</name>
</gene>
<dbReference type="InterPro" id="IPR002477">
    <property type="entry name" value="Peptidoglycan-bd-like"/>
</dbReference>
<dbReference type="Gene3D" id="2.40.420.20">
    <property type="match status" value="1"/>
</dbReference>
<keyword evidence="5" id="KW-1185">Reference proteome</keyword>
<keyword evidence="2" id="KW-0472">Membrane</keyword>
<dbReference type="PANTHER" id="PTHR30469">
    <property type="entry name" value="MULTIDRUG RESISTANCE PROTEIN MDTA"/>
    <property type="match status" value="1"/>
</dbReference>
<dbReference type="InterPro" id="IPR036365">
    <property type="entry name" value="PGBD-like_sf"/>
</dbReference>
<dbReference type="AlphaFoldDB" id="A0A4R4ZYX2"/>
<feature type="region of interest" description="Disordered" evidence="1">
    <location>
        <begin position="265"/>
        <end position="286"/>
    </location>
</feature>
<dbReference type="GO" id="GO:0015562">
    <property type="term" value="F:efflux transmembrane transporter activity"/>
    <property type="evidence" value="ECO:0007669"/>
    <property type="project" value="TreeGrafter"/>
</dbReference>
<evidence type="ECO:0000313" key="5">
    <source>
        <dbReference type="Proteomes" id="UP000295217"/>
    </source>
</evidence>
<proteinExistence type="predicted"/>
<dbReference type="Proteomes" id="UP000295217">
    <property type="component" value="Unassembled WGS sequence"/>
</dbReference>
<dbReference type="OrthoDB" id="3268648at2"/>
<reference evidence="4 5" key="1">
    <citation type="submission" date="2019-02" db="EMBL/GenBank/DDBJ databases">
        <title>Draft genome sequences of novel Actinobacteria.</title>
        <authorList>
            <person name="Sahin N."/>
            <person name="Ay H."/>
            <person name="Saygin H."/>
        </authorList>
    </citation>
    <scope>NUCLEOTIDE SEQUENCE [LARGE SCALE GENOMIC DNA]</scope>
    <source>
        <strain evidence="4 5">8K307</strain>
    </source>
</reference>
<feature type="domain" description="Peptidoglycan binding-like" evidence="3">
    <location>
        <begin position="140"/>
        <end position="184"/>
    </location>
</feature>
<protein>
    <submittedName>
        <fullName evidence="4">Efflux RND transporter periplasmic adaptor subunit</fullName>
    </submittedName>
</protein>
<comment type="caution">
    <text evidence="4">The sequence shown here is derived from an EMBL/GenBank/DDBJ whole genome shotgun (WGS) entry which is preliminary data.</text>
</comment>
<dbReference type="GO" id="GO:1990281">
    <property type="term" value="C:efflux pump complex"/>
    <property type="evidence" value="ECO:0007669"/>
    <property type="project" value="TreeGrafter"/>
</dbReference>
<dbReference type="RefSeq" id="WP_132107973.1">
    <property type="nucleotide sequence ID" value="NZ_SMLB01000087.1"/>
</dbReference>
<sequence length="381" mass="38575">MSATLDHQDDLDAELDRPRRSRTRLLWLTLGVMGVAGAGGAYWYVTQDDSGEPADAATGPAATAEVVRDAIAATETWSGTLGHGDALGIPAAQGTLTRVAAADTEVTRGTELFRLDERPVTVLLGVIPMYRDLGPGDEGIDVEQLEANLAALGYTGFTADDEYTDNTAEAVEEWQEDIGAGETGTVARSDVVFLPEGGRVGTVYGDVGSPVTPGSPVLDITGTDQVATLEVDVADRDLLAVGTAVTVVLPGGAETAGTVTAATVVESPPADGGGGASGEDEAPSAEDAVVEVEVTLAEPVDPALVGSPVDVVRPVDERADVLVVPVTALLAMSGGGYGLEVVAADGTTSVVPVELGLFADGRVEVTGDGIAEGDVVGVAGR</sequence>
<name>A0A4R4ZYX2_9ACTN</name>
<dbReference type="EMBL" id="SMLB01000087">
    <property type="protein sequence ID" value="TDD63870.1"/>
    <property type="molecule type" value="Genomic_DNA"/>
</dbReference>
<dbReference type="Gene3D" id="1.10.101.10">
    <property type="entry name" value="PGBD-like superfamily/PGBD"/>
    <property type="match status" value="1"/>
</dbReference>
<keyword evidence="2" id="KW-0812">Transmembrane</keyword>